<feature type="compositionally biased region" description="Low complexity" evidence="1">
    <location>
        <begin position="93"/>
        <end position="108"/>
    </location>
</feature>
<sequence>MNIDELVAVAAAEELPAAIDGAVAAVNTTEQEAQTLPFLPEEVLSFVTTEDLLREVAARCNRGRDAAPVGASAATEADAMAVDDEDLDEEGRAAAAAGGPEDGPAAESSTRRRLAAVSSSSSSGASADRSSIATTIAARSNLAQQVLCSDEGQNLLRKEREGLGLLLGSVDRGDSAVNGGWELFRSSNGNQLIDEDLDEEDTAAKRRRCQPQ</sequence>
<evidence type="ECO:0000313" key="3">
    <source>
        <dbReference type="Proteomes" id="UP001165080"/>
    </source>
</evidence>
<accession>A0A9W6BXL4</accession>
<feature type="region of interest" description="Disordered" evidence="1">
    <location>
        <begin position="192"/>
        <end position="212"/>
    </location>
</feature>
<comment type="caution">
    <text evidence="2">The sequence shown here is derived from an EMBL/GenBank/DDBJ whole genome shotgun (WGS) entry which is preliminary data.</text>
</comment>
<evidence type="ECO:0000313" key="2">
    <source>
        <dbReference type="EMBL" id="GLC60144.1"/>
    </source>
</evidence>
<gene>
    <name evidence="2" type="primary">PLEST009229</name>
    <name evidence="2" type="ORF">PLESTB_001578600</name>
</gene>
<organism evidence="2 3">
    <name type="scientific">Pleodorina starrii</name>
    <dbReference type="NCBI Taxonomy" id="330485"/>
    <lineage>
        <taxon>Eukaryota</taxon>
        <taxon>Viridiplantae</taxon>
        <taxon>Chlorophyta</taxon>
        <taxon>core chlorophytes</taxon>
        <taxon>Chlorophyceae</taxon>
        <taxon>CS clade</taxon>
        <taxon>Chlamydomonadales</taxon>
        <taxon>Volvocaceae</taxon>
        <taxon>Pleodorina</taxon>
    </lineage>
</organism>
<evidence type="ECO:0000256" key="1">
    <source>
        <dbReference type="SAM" id="MobiDB-lite"/>
    </source>
</evidence>
<keyword evidence="3" id="KW-1185">Reference proteome</keyword>
<feature type="region of interest" description="Disordered" evidence="1">
    <location>
        <begin position="83"/>
        <end position="129"/>
    </location>
</feature>
<feature type="compositionally biased region" description="Low complexity" evidence="1">
    <location>
        <begin position="115"/>
        <end position="129"/>
    </location>
</feature>
<reference evidence="2 3" key="1">
    <citation type="journal article" date="2023" name="Commun. Biol.">
        <title>Reorganization of the ancestral sex-determining regions during the evolution of trioecy in Pleodorina starrii.</title>
        <authorList>
            <person name="Takahashi K."/>
            <person name="Suzuki S."/>
            <person name="Kawai-Toyooka H."/>
            <person name="Yamamoto K."/>
            <person name="Hamaji T."/>
            <person name="Ootsuki R."/>
            <person name="Yamaguchi H."/>
            <person name="Kawachi M."/>
            <person name="Higashiyama T."/>
            <person name="Nozaki H."/>
        </authorList>
    </citation>
    <scope>NUCLEOTIDE SEQUENCE [LARGE SCALE GENOMIC DNA]</scope>
    <source>
        <strain evidence="2 3">NIES-4479</strain>
    </source>
</reference>
<dbReference type="Proteomes" id="UP001165080">
    <property type="component" value="Unassembled WGS sequence"/>
</dbReference>
<dbReference type="EMBL" id="BRXU01000032">
    <property type="protein sequence ID" value="GLC60144.1"/>
    <property type="molecule type" value="Genomic_DNA"/>
</dbReference>
<dbReference type="AlphaFoldDB" id="A0A9W6BXL4"/>
<name>A0A9W6BXL4_9CHLO</name>
<protein>
    <submittedName>
        <fullName evidence="2">Uncharacterized protein</fullName>
    </submittedName>
</protein>
<proteinExistence type="predicted"/>